<dbReference type="RefSeq" id="WP_132008763.1">
    <property type="nucleotide sequence ID" value="NZ_JABUHM010000008.1"/>
</dbReference>
<accession>A0A4R2BBR2</accession>
<protein>
    <submittedName>
        <fullName evidence="2">YolD-like protein</fullName>
    </submittedName>
</protein>
<evidence type="ECO:0000313" key="3">
    <source>
        <dbReference type="Proteomes" id="UP000295689"/>
    </source>
</evidence>
<evidence type="ECO:0000313" key="2">
    <source>
        <dbReference type="EMBL" id="TCN22959.1"/>
    </source>
</evidence>
<reference evidence="2 3" key="1">
    <citation type="journal article" date="2015" name="Stand. Genomic Sci.">
        <title>Genomic Encyclopedia of Bacterial and Archaeal Type Strains, Phase III: the genomes of soil and plant-associated and newly described type strains.</title>
        <authorList>
            <person name="Whitman W.B."/>
            <person name="Woyke T."/>
            <person name="Klenk H.P."/>
            <person name="Zhou Y."/>
            <person name="Lilburn T.G."/>
            <person name="Beck B.J."/>
            <person name="De Vos P."/>
            <person name="Vandamme P."/>
            <person name="Eisen J.A."/>
            <person name="Garrity G."/>
            <person name="Hugenholtz P."/>
            <person name="Kyrpides N.C."/>
        </authorList>
    </citation>
    <scope>NUCLEOTIDE SEQUENCE [LARGE SCALE GENOMIC DNA]</scope>
    <source>
        <strain evidence="2 3">CV53</strain>
    </source>
</reference>
<keyword evidence="1" id="KW-0175">Coiled coil</keyword>
<dbReference type="InterPro" id="IPR014962">
    <property type="entry name" value="YolD"/>
</dbReference>
<dbReference type="PANTHER" id="PTHR40051">
    <property type="entry name" value="IG HYPOTHETICAL 15966"/>
    <property type="match status" value="1"/>
</dbReference>
<dbReference type="Proteomes" id="UP000295689">
    <property type="component" value="Unassembled WGS sequence"/>
</dbReference>
<dbReference type="Pfam" id="PF08863">
    <property type="entry name" value="YolD"/>
    <property type="match status" value="1"/>
</dbReference>
<organism evidence="2 3">
    <name type="scientific">Mesobacillus foraminis</name>
    <dbReference type="NCBI Taxonomy" id="279826"/>
    <lineage>
        <taxon>Bacteria</taxon>
        <taxon>Bacillati</taxon>
        <taxon>Bacillota</taxon>
        <taxon>Bacilli</taxon>
        <taxon>Bacillales</taxon>
        <taxon>Bacillaceae</taxon>
        <taxon>Mesobacillus</taxon>
    </lineage>
</organism>
<sequence length="112" mass="13563">MIRDRGRIKWTSMMLPEHVKMLRDWAKEDEEEKEKELDEQQLELMNETILEAMEFNCPVAVTYRWQRNYELVVGKIHYWDEAGARLHIVDRFKETHRIGLSSIADARITEEW</sequence>
<comment type="caution">
    <text evidence="2">The sequence shown here is derived from an EMBL/GenBank/DDBJ whole genome shotgun (WGS) entry which is preliminary data.</text>
</comment>
<feature type="coiled-coil region" evidence="1">
    <location>
        <begin position="23"/>
        <end position="50"/>
    </location>
</feature>
<name>A0A4R2BBR2_9BACI</name>
<dbReference type="PANTHER" id="PTHR40051:SF1">
    <property type="entry name" value="YOLD-LIKE FAMILY PROTEIN"/>
    <property type="match status" value="1"/>
</dbReference>
<keyword evidence="3" id="KW-1185">Reference proteome</keyword>
<evidence type="ECO:0000256" key="1">
    <source>
        <dbReference type="SAM" id="Coils"/>
    </source>
</evidence>
<dbReference type="AlphaFoldDB" id="A0A4R2BBR2"/>
<dbReference type="EMBL" id="SLVV01000009">
    <property type="protein sequence ID" value="TCN22959.1"/>
    <property type="molecule type" value="Genomic_DNA"/>
</dbReference>
<gene>
    <name evidence="2" type="ORF">EV146_109116</name>
</gene>
<proteinExistence type="predicted"/>